<dbReference type="EMBL" id="GIIL01002562">
    <property type="protein sequence ID" value="NOV46288.1"/>
    <property type="molecule type" value="Transcribed_RNA"/>
</dbReference>
<dbReference type="GO" id="GO:0005739">
    <property type="term" value="C:mitochondrion"/>
    <property type="evidence" value="ECO:0007669"/>
    <property type="project" value="TreeGrafter"/>
</dbReference>
<dbReference type="SUPFAM" id="SSF51735">
    <property type="entry name" value="NAD(P)-binding Rossmann-fold domains"/>
    <property type="match status" value="1"/>
</dbReference>
<evidence type="ECO:0000256" key="1">
    <source>
        <dbReference type="SAM" id="Phobius"/>
    </source>
</evidence>
<dbReference type="SMART" id="SM00829">
    <property type="entry name" value="PKS_ER"/>
    <property type="match status" value="1"/>
</dbReference>
<dbReference type="InterPro" id="IPR050700">
    <property type="entry name" value="YIM1/Zinc_Alcohol_DH_Fams"/>
</dbReference>
<protein>
    <submittedName>
        <fullName evidence="3">Putative reticulon-4-interacting protein 1 log mitochondrial isoform x5</fullName>
    </submittedName>
</protein>
<accession>A0A6M2DMM2</accession>
<organism evidence="3">
    <name type="scientific">Xenopsylla cheopis</name>
    <name type="common">Oriental rat flea</name>
    <name type="synonym">Pulex cheopis</name>
    <dbReference type="NCBI Taxonomy" id="163159"/>
    <lineage>
        <taxon>Eukaryota</taxon>
        <taxon>Metazoa</taxon>
        <taxon>Ecdysozoa</taxon>
        <taxon>Arthropoda</taxon>
        <taxon>Hexapoda</taxon>
        <taxon>Insecta</taxon>
        <taxon>Pterygota</taxon>
        <taxon>Neoptera</taxon>
        <taxon>Endopterygota</taxon>
        <taxon>Siphonaptera</taxon>
        <taxon>Pulicidae</taxon>
        <taxon>Xenopsyllinae</taxon>
        <taxon>Xenopsylla</taxon>
    </lineage>
</organism>
<evidence type="ECO:0000259" key="2">
    <source>
        <dbReference type="SMART" id="SM00829"/>
    </source>
</evidence>
<name>A0A6M2DMM2_XENCH</name>
<reference evidence="3" key="1">
    <citation type="submission" date="2020-03" db="EMBL/GenBank/DDBJ databases">
        <title>Transcriptomic Profiling of the Digestive Tract of the Rat Flea, Xenopsylla cheopis, Following Blood Feeding and Infection with Yersinia pestis.</title>
        <authorList>
            <person name="Bland D.M."/>
            <person name="Martens C.A."/>
            <person name="Virtaneva K."/>
            <person name="Kanakabandi K."/>
            <person name="Long D."/>
            <person name="Rosenke R."/>
            <person name="Saturday G.A."/>
            <person name="Hoyt F.H."/>
            <person name="Bruno D.P."/>
            <person name="Ribeiro J.M.C."/>
            <person name="Hinnebusch J."/>
        </authorList>
    </citation>
    <scope>NUCLEOTIDE SEQUENCE</scope>
</reference>
<dbReference type="Gene3D" id="3.40.50.720">
    <property type="entry name" value="NAD(P)-binding Rossmann-like Domain"/>
    <property type="match status" value="1"/>
</dbReference>
<keyword evidence="1" id="KW-1133">Transmembrane helix</keyword>
<dbReference type="SUPFAM" id="SSF50129">
    <property type="entry name" value="GroES-like"/>
    <property type="match status" value="1"/>
</dbReference>
<evidence type="ECO:0000313" key="3">
    <source>
        <dbReference type="EMBL" id="NOV46288.1"/>
    </source>
</evidence>
<dbReference type="InterPro" id="IPR013154">
    <property type="entry name" value="ADH-like_N"/>
</dbReference>
<feature type="domain" description="Enoyl reductase (ER)" evidence="2">
    <location>
        <begin position="141"/>
        <end position="484"/>
    </location>
</feature>
<keyword evidence="1" id="KW-0812">Transmembrane</keyword>
<dbReference type="InterPro" id="IPR011032">
    <property type="entry name" value="GroES-like_sf"/>
</dbReference>
<dbReference type="InterPro" id="IPR020843">
    <property type="entry name" value="ER"/>
</dbReference>
<dbReference type="AlphaFoldDB" id="A0A6M2DMM2"/>
<dbReference type="PANTHER" id="PTHR11695">
    <property type="entry name" value="ALCOHOL DEHYDROGENASE RELATED"/>
    <property type="match status" value="1"/>
</dbReference>
<keyword evidence="1" id="KW-0472">Membrane</keyword>
<dbReference type="PANTHER" id="PTHR11695:SF645">
    <property type="entry name" value="RETICULON-4-INTERACTING PROTEIN 1, MITOCHONDRIAL-LIKE PROTEIN"/>
    <property type="match status" value="1"/>
</dbReference>
<sequence>MDEILFRLHQRVEALQVQTNIMSQNGSEVLREYVAQLRSTMAQFANSDKVTEAQHFFTANLSSLKQHCSNAKNNITELLQPAAIYGYLTRLFRNEFFINNTFYLIIGLVIGGAGGTMFGWYLALPPVTPSFMKAVVAISYRGINAVTSSQKVQVPVLKQQSNELLIRVKAAGLTKLDDRIAKGYARVLRNLYSKRKGSCPIILGRACAGIVEAVGGTSELFEPGDEIWAVTPYYLTGLASELTIIHQDQVSRKPKQLGFIAAASLPYGGILAMKALEKANLNETTAKSKRIFILDGNSPVGCILSQLLQFWGAHITVSCAPIGIKVAKALGANDVITLIPENLDNSLVGDEIDNNTDLLLKELQLNDPFDAIFLTVESNLRRTQWLTFLNKEGCIVNTIEPELLSDNFGFILRTLYSFGFYARRIVECLFAKKTLPSNIILDRLALYVDSYQIRTVVDRVFTPSDAEIAMAHCCSGDSIGNTIISFQET</sequence>
<proteinExistence type="predicted"/>
<dbReference type="InterPro" id="IPR036291">
    <property type="entry name" value="NAD(P)-bd_dom_sf"/>
</dbReference>
<feature type="transmembrane region" description="Helical" evidence="1">
    <location>
        <begin position="102"/>
        <end position="123"/>
    </location>
</feature>
<dbReference type="Gene3D" id="3.90.180.10">
    <property type="entry name" value="Medium-chain alcohol dehydrogenases, catalytic domain"/>
    <property type="match status" value="1"/>
</dbReference>
<dbReference type="GO" id="GO:0016491">
    <property type="term" value="F:oxidoreductase activity"/>
    <property type="evidence" value="ECO:0007669"/>
    <property type="project" value="InterPro"/>
</dbReference>
<dbReference type="Pfam" id="PF08240">
    <property type="entry name" value="ADH_N"/>
    <property type="match status" value="1"/>
</dbReference>